<dbReference type="Proteomes" id="UP000253846">
    <property type="component" value="Unassembled WGS sequence"/>
</dbReference>
<dbReference type="InterPro" id="IPR006076">
    <property type="entry name" value="FAD-dep_OxRdtase"/>
</dbReference>
<dbReference type="EMBL" id="UFTD01000002">
    <property type="protein sequence ID" value="SSZ40236.1"/>
    <property type="molecule type" value="Genomic_DNA"/>
</dbReference>
<dbReference type="Gene3D" id="3.30.9.10">
    <property type="entry name" value="D-Amino Acid Oxidase, subunit A, domain 2"/>
    <property type="match status" value="1"/>
</dbReference>
<accession>A0A336NER5</accession>
<proteinExistence type="predicted"/>
<evidence type="ECO:0000256" key="1">
    <source>
        <dbReference type="ARBA" id="ARBA00023002"/>
    </source>
</evidence>
<dbReference type="AlphaFoldDB" id="A0A336NER5"/>
<gene>
    <name evidence="3" type="primary">puuB</name>
    <name evidence="3" type="ORF">NCTC12860_01384</name>
</gene>
<sequence>MTMIDYNSISPGISWYEDTLKERPSYPSFCENRQCDVVIIGGGFTGLSAAYHLVKAGVDVVLFEASRFGDGASGRNGGQLGTGQRQWVETLEKKYGFKRSKALFDLAEEAKRDILSLCAMPNCSCDLIGGQLSVTHKRRELLSYQRHVEAMQRYGYHALTFMDRAETSRRLGSSFYCGGIYDADTGHINPLKLIIGLAKKAKDAGAKLYEKSQVTTVKRKGAHWKVITEKGSVTAEHVLLATNGYKLGLERFIEKNIVSIRSYIGATDPLPKHSSILAGGESVDDSRFMVRYFRKSIDNRLLFGGVESYDNKHPLNLDERIKRQIAEIYPQLHSINLSHCWGATVAITVERMPYVRQLFSRMTYCGGYSGHGVMLAPFIGKLYAEWLTGKYERFSYFQDLKISSFPGGGVLRYPLIFLAMRWFSLMDRL</sequence>
<name>A0A336NER5_BARGR</name>
<dbReference type="Gene3D" id="3.50.50.60">
    <property type="entry name" value="FAD/NAD(P)-binding domain"/>
    <property type="match status" value="1"/>
</dbReference>
<feature type="domain" description="FAD dependent oxidoreductase" evidence="2">
    <location>
        <begin position="36"/>
        <end position="386"/>
    </location>
</feature>
<evidence type="ECO:0000313" key="3">
    <source>
        <dbReference type="EMBL" id="SSZ40236.1"/>
    </source>
</evidence>
<dbReference type="SUPFAM" id="SSF51905">
    <property type="entry name" value="FAD/NAD(P)-binding domain"/>
    <property type="match status" value="1"/>
</dbReference>
<dbReference type="PANTHER" id="PTHR13847">
    <property type="entry name" value="SARCOSINE DEHYDROGENASE-RELATED"/>
    <property type="match status" value="1"/>
</dbReference>
<dbReference type="PANTHER" id="PTHR13847:SF281">
    <property type="entry name" value="FAD DEPENDENT OXIDOREDUCTASE DOMAIN-CONTAINING PROTEIN"/>
    <property type="match status" value="1"/>
</dbReference>
<keyword evidence="1 3" id="KW-0560">Oxidoreductase</keyword>
<dbReference type="GO" id="GO:0005737">
    <property type="term" value="C:cytoplasm"/>
    <property type="evidence" value="ECO:0007669"/>
    <property type="project" value="TreeGrafter"/>
</dbReference>
<protein>
    <submittedName>
        <fullName evidence="3">Gamma-glutamylputrescine oxidoreductase</fullName>
        <ecNumber evidence="3">1.4.3.-</ecNumber>
    </submittedName>
</protein>
<evidence type="ECO:0000259" key="2">
    <source>
        <dbReference type="Pfam" id="PF01266"/>
    </source>
</evidence>
<organism evidence="3 4">
    <name type="scientific">Bartonella grahamii</name>
    <dbReference type="NCBI Taxonomy" id="33045"/>
    <lineage>
        <taxon>Bacteria</taxon>
        <taxon>Pseudomonadati</taxon>
        <taxon>Pseudomonadota</taxon>
        <taxon>Alphaproteobacteria</taxon>
        <taxon>Hyphomicrobiales</taxon>
        <taxon>Bartonellaceae</taxon>
        <taxon>Bartonella</taxon>
    </lineage>
</organism>
<dbReference type="Pfam" id="PF01266">
    <property type="entry name" value="DAO"/>
    <property type="match status" value="1"/>
</dbReference>
<dbReference type="EC" id="1.4.3.-" evidence="3"/>
<evidence type="ECO:0000313" key="4">
    <source>
        <dbReference type="Proteomes" id="UP000253846"/>
    </source>
</evidence>
<reference evidence="3 4" key="1">
    <citation type="submission" date="2018-06" db="EMBL/GenBank/DDBJ databases">
        <authorList>
            <consortium name="Pathogen Informatics"/>
            <person name="Doyle S."/>
        </authorList>
    </citation>
    <scope>NUCLEOTIDE SEQUENCE [LARGE SCALE GENOMIC DNA]</scope>
    <source>
        <strain evidence="3 4">NCTC12860</strain>
    </source>
</reference>
<dbReference type="InterPro" id="IPR036188">
    <property type="entry name" value="FAD/NAD-bd_sf"/>
</dbReference>
<dbReference type="GO" id="GO:0016491">
    <property type="term" value="F:oxidoreductase activity"/>
    <property type="evidence" value="ECO:0007669"/>
    <property type="project" value="UniProtKB-KW"/>
</dbReference>